<organism evidence="5 6">
    <name type="scientific">Didymella heteroderae</name>
    <dbReference type="NCBI Taxonomy" id="1769908"/>
    <lineage>
        <taxon>Eukaryota</taxon>
        <taxon>Fungi</taxon>
        <taxon>Dikarya</taxon>
        <taxon>Ascomycota</taxon>
        <taxon>Pezizomycotina</taxon>
        <taxon>Dothideomycetes</taxon>
        <taxon>Pleosporomycetidae</taxon>
        <taxon>Pleosporales</taxon>
        <taxon>Pleosporineae</taxon>
        <taxon>Didymellaceae</taxon>
        <taxon>Didymella</taxon>
    </lineage>
</organism>
<keyword evidence="6" id="KW-1185">Reference proteome</keyword>
<keyword evidence="2" id="KW-0843">Virulence</keyword>
<dbReference type="PANTHER" id="PTHR33657">
    <property type="entry name" value="DOMAIN PROTEIN, PUTATIVE (AFU_ORTHOLOGUE AFUA_5G00600)-RELATED"/>
    <property type="match status" value="1"/>
</dbReference>
<comment type="caution">
    <text evidence="5">The sequence shown here is derived from an EMBL/GenBank/DDBJ whole genome shotgun (WGS) entry which is preliminary data.</text>
</comment>
<feature type="signal peptide" evidence="4">
    <location>
        <begin position="1"/>
        <end position="18"/>
    </location>
</feature>
<protein>
    <submittedName>
        <fullName evidence="5">Uncharacterized protein</fullName>
    </submittedName>
</protein>
<dbReference type="AlphaFoldDB" id="A0A9P5BXS5"/>
<dbReference type="Proteomes" id="UP000758155">
    <property type="component" value="Unassembled WGS sequence"/>
</dbReference>
<dbReference type="InterPro" id="IPR008701">
    <property type="entry name" value="NPP1"/>
</dbReference>
<accession>A0A9P5BXS5</accession>
<feature type="chain" id="PRO_5040515969" evidence="4">
    <location>
        <begin position="19"/>
        <end position="244"/>
    </location>
</feature>
<feature type="region of interest" description="Disordered" evidence="3">
    <location>
        <begin position="152"/>
        <end position="175"/>
    </location>
</feature>
<evidence type="ECO:0000256" key="1">
    <source>
        <dbReference type="ARBA" id="ARBA00009520"/>
    </source>
</evidence>
<evidence type="ECO:0000313" key="6">
    <source>
        <dbReference type="Proteomes" id="UP000758155"/>
    </source>
</evidence>
<reference evidence="5" key="1">
    <citation type="submission" date="2019-04" db="EMBL/GenBank/DDBJ databases">
        <title>Sequencing of skin fungus with MAO and IRED activity.</title>
        <authorList>
            <person name="Marsaioli A.J."/>
            <person name="Bonatto J.M.C."/>
            <person name="Reis Junior O."/>
        </authorList>
    </citation>
    <scope>NUCLEOTIDE SEQUENCE</scope>
    <source>
        <strain evidence="5">28M1</strain>
    </source>
</reference>
<dbReference type="Pfam" id="PF05630">
    <property type="entry name" value="NPP1"/>
    <property type="match status" value="1"/>
</dbReference>
<evidence type="ECO:0000256" key="4">
    <source>
        <dbReference type="SAM" id="SignalP"/>
    </source>
</evidence>
<dbReference type="EMBL" id="SWKV01000062">
    <property type="protein sequence ID" value="KAF3035036.1"/>
    <property type="molecule type" value="Genomic_DNA"/>
</dbReference>
<feature type="compositionally biased region" description="Polar residues" evidence="3">
    <location>
        <begin position="165"/>
        <end position="175"/>
    </location>
</feature>
<dbReference type="PANTHER" id="PTHR33657:SF8">
    <property type="entry name" value="DOMAIN PROTEIN, PUTATIVE (AFU_ORTHOLOGUE AFUA_5G00600)-RELATED"/>
    <property type="match status" value="1"/>
</dbReference>
<name>A0A9P5BXS5_9PLEO</name>
<comment type="similarity">
    <text evidence="1">Belongs to the Necrosis inducing protein (NPP1) family.</text>
</comment>
<gene>
    <name evidence="5" type="ORF">E8E12_006869</name>
</gene>
<dbReference type="PIRSF" id="PIRSF029958">
    <property type="entry name" value="Necrosis-inducing_protein"/>
    <property type="match status" value="1"/>
</dbReference>
<evidence type="ECO:0000313" key="5">
    <source>
        <dbReference type="EMBL" id="KAF3035036.1"/>
    </source>
</evidence>
<evidence type="ECO:0000256" key="2">
    <source>
        <dbReference type="ARBA" id="ARBA00023026"/>
    </source>
</evidence>
<evidence type="ECO:0000256" key="3">
    <source>
        <dbReference type="SAM" id="MobiDB-lite"/>
    </source>
</evidence>
<sequence>MHFTTILSALALATGVFAAPTPAELATRAVVNHDSLNPISTRLQGGRIGRAIQMFTPLLHIAHGCQPYTAVDDAGNTSGGLQDTGNVSAGCRDPNKGQIYARAAWHKGRFAIMYAWYFPKDQPNAGNVAGGHRHDWESVVVWIDNPANDNPRILGGAASGHGSYKRSSNPNRQGNNMKVEYFTSFPTNHELQFTNTVGRSYWISDWDAMPAAAKRALSDGNVFGRANVPFRPDNFLSNLDKAFV</sequence>
<proteinExistence type="inferred from homology"/>
<keyword evidence="4" id="KW-0732">Signal</keyword>
<dbReference type="OrthoDB" id="89086at2759"/>